<evidence type="ECO:0000313" key="1">
    <source>
        <dbReference type="EMBL" id="TGO02526.1"/>
    </source>
</evidence>
<sequence>MVALNLMALTLCVGNEVTKRSGDHACQDAPRPATRATFLMVGGYSSLQSKQIFSCEQAQPFYS</sequence>
<name>A0A4E0RFS8_9GAMM</name>
<dbReference type="AlphaFoldDB" id="A0A4E0RFS8"/>
<dbReference type="EMBL" id="JSZA02000118">
    <property type="protein sequence ID" value="TGO02526.1"/>
    <property type="molecule type" value="Genomic_DNA"/>
</dbReference>
<proteinExistence type="predicted"/>
<keyword evidence="2" id="KW-1185">Reference proteome</keyword>
<accession>A0A4E0RFS8</accession>
<reference evidence="1 2" key="1">
    <citation type="journal article" date="2016" name="Front. Microbiol.">
        <title>Single-Cell (Meta-)Genomics of a Dimorphic Candidatus Thiomargarita nelsonii Reveals Genomic Plasticity.</title>
        <authorList>
            <person name="Flood B.E."/>
            <person name="Fliss P."/>
            <person name="Jones D.S."/>
            <person name="Dick G.J."/>
            <person name="Jain S."/>
            <person name="Kaster A.K."/>
            <person name="Winkel M."/>
            <person name="Mussmann M."/>
            <person name="Bailey J."/>
        </authorList>
    </citation>
    <scope>NUCLEOTIDE SEQUENCE [LARGE SCALE GENOMIC DNA]</scope>
    <source>
        <strain evidence="1">Hydrate Ridge</strain>
    </source>
</reference>
<organism evidence="1 2">
    <name type="scientific">Candidatus Thiomargarita nelsonii</name>
    <dbReference type="NCBI Taxonomy" id="1003181"/>
    <lineage>
        <taxon>Bacteria</taxon>
        <taxon>Pseudomonadati</taxon>
        <taxon>Pseudomonadota</taxon>
        <taxon>Gammaproteobacteria</taxon>
        <taxon>Thiotrichales</taxon>
        <taxon>Thiotrichaceae</taxon>
        <taxon>Thiomargarita</taxon>
    </lineage>
</organism>
<dbReference type="Proteomes" id="UP000030428">
    <property type="component" value="Unassembled WGS sequence"/>
</dbReference>
<protein>
    <submittedName>
        <fullName evidence="1">Uncharacterized protein</fullName>
    </submittedName>
</protein>
<evidence type="ECO:0000313" key="2">
    <source>
        <dbReference type="Proteomes" id="UP000030428"/>
    </source>
</evidence>
<gene>
    <name evidence="1" type="ORF">PN36_23715</name>
</gene>
<comment type="caution">
    <text evidence="1">The sequence shown here is derived from an EMBL/GenBank/DDBJ whole genome shotgun (WGS) entry which is preliminary data.</text>
</comment>